<organism evidence="1 2">
    <name type="scientific">Forsythia ovata</name>
    <dbReference type="NCBI Taxonomy" id="205694"/>
    <lineage>
        <taxon>Eukaryota</taxon>
        <taxon>Viridiplantae</taxon>
        <taxon>Streptophyta</taxon>
        <taxon>Embryophyta</taxon>
        <taxon>Tracheophyta</taxon>
        <taxon>Spermatophyta</taxon>
        <taxon>Magnoliopsida</taxon>
        <taxon>eudicotyledons</taxon>
        <taxon>Gunneridae</taxon>
        <taxon>Pentapetalae</taxon>
        <taxon>asterids</taxon>
        <taxon>lamiids</taxon>
        <taxon>Lamiales</taxon>
        <taxon>Oleaceae</taxon>
        <taxon>Forsythieae</taxon>
        <taxon>Forsythia</taxon>
    </lineage>
</organism>
<keyword evidence="2" id="KW-1185">Reference proteome</keyword>
<dbReference type="AlphaFoldDB" id="A0ABD1T616"/>
<reference evidence="2" key="1">
    <citation type="submission" date="2024-07" db="EMBL/GenBank/DDBJ databases">
        <title>Two chromosome-level genome assemblies of Korean endemic species Abeliophyllum distichum and Forsythia ovata (Oleaceae).</title>
        <authorList>
            <person name="Jang H."/>
        </authorList>
    </citation>
    <scope>NUCLEOTIDE SEQUENCE [LARGE SCALE GENOMIC DNA]</scope>
</reference>
<gene>
    <name evidence="1" type="ORF">Fot_31823</name>
</gene>
<evidence type="ECO:0000313" key="2">
    <source>
        <dbReference type="Proteomes" id="UP001604277"/>
    </source>
</evidence>
<name>A0ABD1T616_9LAMI</name>
<sequence>MTRAKRRLRVYLGRLKTLEEQEKNLNPGRRYLTCQKRHRVLDSCRVRLLKLRIPNRDGPERWNPLMGDKGPKLRRVDRILVKWTKDREKLENLLFRPRTHSKTIWRKDGKHIDAGAVVALVVVMAAPEAYELGLWKRKW</sequence>
<dbReference type="EMBL" id="JBFOLJ010000009">
    <property type="protein sequence ID" value="KAL2508176.1"/>
    <property type="molecule type" value="Genomic_DNA"/>
</dbReference>
<accession>A0ABD1T616</accession>
<evidence type="ECO:0000313" key="1">
    <source>
        <dbReference type="EMBL" id="KAL2508176.1"/>
    </source>
</evidence>
<dbReference type="Proteomes" id="UP001604277">
    <property type="component" value="Unassembled WGS sequence"/>
</dbReference>
<protein>
    <submittedName>
        <fullName evidence="1">Uncharacterized protein</fullName>
    </submittedName>
</protein>
<comment type="caution">
    <text evidence="1">The sequence shown here is derived from an EMBL/GenBank/DDBJ whole genome shotgun (WGS) entry which is preliminary data.</text>
</comment>
<proteinExistence type="predicted"/>